<sequence length="81" mass="8889">MSPLKLLPLKPVQLNTARHRRGWEAPRWKGRGLRFLFVSICASTRAAPPNAARLHLPAASAAAARRADGNDPTGNERTDKH</sequence>
<evidence type="ECO:0000313" key="2">
    <source>
        <dbReference type="EMBL" id="KAJ8370652.1"/>
    </source>
</evidence>
<protein>
    <submittedName>
        <fullName evidence="2">Uncharacterized protein</fullName>
    </submittedName>
</protein>
<feature type="compositionally biased region" description="Basic and acidic residues" evidence="1">
    <location>
        <begin position="65"/>
        <end position="81"/>
    </location>
</feature>
<organism evidence="2 3">
    <name type="scientific">Synaphobranchus kaupii</name>
    <name type="common">Kaup's arrowtooth eel</name>
    <dbReference type="NCBI Taxonomy" id="118154"/>
    <lineage>
        <taxon>Eukaryota</taxon>
        <taxon>Metazoa</taxon>
        <taxon>Chordata</taxon>
        <taxon>Craniata</taxon>
        <taxon>Vertebrata</taxon>
        <taxon>Euteleostomi</taxon>
        <taxon>Actinopterygii</taxon>
        <taxon>Neopterygii</taxon>
        <taxon>Teleostei</taxon>
        <taxon>Anguilliformes</taxon>
        <taxon>Synaphobranchidae</taxon>
        <taxon>Synaphobranchus</taxon>
    </lineage>
</organism>
<dbReference type="Proteomes" id="UP001152622">
    <property type="component" value="Chromosome 3"/>
</dbReference>
<comment type="caution">
    <text evidence="2">The sequence shown here is derived from an EMBL/GenBank/DDBJ whole genome shotgun (WGS) entry which is preliminary data.</text>
</comment>
<feature type="region of interest" description="Disordered" evidence="1">
    <location>
        <begin position="57"/>
        <end position="81"/>
    </location>
</feature>
<accession>A0A9Q1J6X3</accession>
<evidence type="ECO:0000256" key="1">
    <source>
        <dbReference type="SAM" id="MobiDB-lite"/>
    </source>
</evidence>
<dbReference type="EMBL" id="JAINUF010000003">
    <property type="protein sequence ID" value="KAJ8370652.1"/>
    <property type="molecule type" value="Genomic_DNA"/>
</dbReference>
<proteinExistence type="predicted"/>
<evidence type="ECO:0000313" key="3">
    <source>
        <dbReference type="Proteomes" id="UP001152622"/>
    </source>
</evidence>
<keyword evidence="3" id="KW-1185">Reference proteome</keyword>
<reference evidence="2" key="1">
    <citation type="journal article" date="2023" name="Science">
        <title>Genome structures resolve the early diversification of teleost fishes.</title>
        <authorList>
            <person name="Parey E."/>
            <person name="Louis A."/>
            <person name="Montfort J."/>
            <person name="Bouchez O."/>
            <person name="Roques C."/>
            <person name="Iampietro C."/>
            <person name="Lluch J."/>
            <person name="Castinel A."/>
            <person name="Donnadieu C."/>
            <person name="Desvignes T."/>
            <person name="Floi Bucao C."/>
            <person name="Jouanno E."/>
            <person name="Wen M."/>
            <person name="Mejri S."/>
            <person name="Dirks R."/>
            <person name="Jansen H."/>
            <person name="Henkel C."/>
            <person name="Chen W.J."/>
            <person name="Zahm M."/>
            <person name="Cabau C."/>
            <person name="Klopp C."/>
            <person name="Thompson A.W."/>
            <person name="Robinson-Rechavi M."/>
            <person name="Braasch I."/>
            <person name="Lecointre G."/>
            <person name="Bobe J."/>
            <person name="Postlethwait J.H."/>
            <person name="Berthelot C."/>
            <person name="Roest Crollius H."/>
            <person name="Guiguen Y."/>
        </authorList>
    </citation>
    <scope>NUCLEOTIDE SEQUENCE</scope>
    <source>
        <strain evidence="2">WJC10195</strain>
    </source>
</reference>
<gene>
    <name evidence="2" type="ORF">SKAU_G00106800</name>
</gene>
<name>A0A9Q1J6X3_SYNKA</name>
<dbReference type="AlphaFoldDB" id="A0A9Q1J6X3"/>